<dbReference type="Proteomes" id="UP001597097">
    <property type="component" value="Unassembled WGS sequence"/>
</dbReference>
<keyword evidence="1" id="KW-0732">Signal</keyword>
<protein>
    <submittedName>
        <fullName evidence="3">ABC transporter substrate-binding protein</fullName>
    </submittedName>
</protein>
<dbReference type="EMBL" id="JBHUCM010000042">
    <property type="protein sequence ID" value="MFD1543932.1"/>
    <property type="molecule type" value="Genomic_DNA"/>
</dbReference>
<feature type="domain" description="Leucine-binding protein" evidence="2">
    <location>
        <begin position="229"/>
        <end position="334"/>
    </location>
</feature>
<evidence type="ECO:0000313" key="4">
    <source>
        <dbReference type="Proteomes" id="UP001597097"/>
    </source>
</evidence>
<comment type="caution">
    <text evidence="3">The sequence shown here is derived from an EMBL/GenBank/DDBJ whole genome shotgun (WGS) entry which is preliminary data.</text>
</comment>
<accession>A0ABW4GMF4</accession>
<proteinExistence type="predicted"/>
<evidence type="ECO:0000256" key="1">
    <source>
        <dbReference type="ARBA" id="ARBA00022729"/>
    </source>
</evidence>
<keyword evidence="4" id="KW-1185">Reference proteome</keyword>
<evidence type="ECO:0000259" key="2">
    <source>
        <dbReference type="Pfam" id="PF13458"/>
    </source>
</evidence>
<organism evidence="3 4">
    <name type="scientific">Nonomuraea guangzhouensis</name>
    <dbReference type="NCBI Taxonomy" id="1291555"/>
    <lineage>
        <taxon>Bacteria</taxon>
        <taxon>Bacillati</taxon>
        <taxon>Actinomycetota</taxon>
        <taxon>Actinomycetes</taxon>
        <taxon>Streptosporangiales</taxon>
        <taxon>Streptosporangiaceae</taxon>
        <taxon>Nonomuraea</taxon>
    </lineage>
</organism>
<reference evidence="4" key="1">
    <citation type="journal article" date="2019" name="Int. J. Syst. Evol. Microbiol.">
        <title>The Global Catalogue of Microorganisms (GCM) 10K type strain sequencing project: providing services to taxonomists for standard genome sequencing and annotation.</title>
        <authorList>
            <consortium name="The Broad Institute Genomics Platform"/>
            <consortium name="The Broad Institute Genome Sequencing Center for Infectious Disease"/>
            <person name="Wu L."/>
            <person name="Ma J."/>
        </authorList>
    </citation>
    <scope>NUCLEOTIDE SEQUENCE [LARGE SCALE GENOMIC DNA]</scope>
    <source>
        <strain evidence="4">CGMCC 1.15399</strain>
    </source>
</reference>
<sequence>MTTPSSSRLRLGACLSLSGKFARFGKQAGLGLDIWQSMTEGVELTVEDDGSDPDQLEVLLPRLAESCDILLGPYSTLLMRRAGALAEAMDHLIWNHGGSGDDVETAHPGHVVSVLTPTSRYAEPFIRHLAAQRDPHPLWILQGKGSFGRQVADGAERMAHSLNIRTTRLKPTGIHDFPAPEAWSLFCAGSFEEDAETVTSARSLPTPPRTVCAVAAGVREFGEAVDDPLGVYGVGQWFPGAGGRVELFIAEDDFLAAYRERAGSLPDYPAVQAIAAAAIATHCARQAGSTAREALWSAATTLETTTMFGTFKVDHRTGAQIGHQTALTRWGAEGPAIVTTRPRHPKVPP</sequence>
<dbReference type="Pfam" id="PF13458">
    <property type="entry name" value="Peripla_BP_6"/>
    <property type="match status" value="2"/>
</dbReference>
<dbReference type="InterPro" id="IPR028081">
    <property type="entry name" value="Leu-bd"/>
</dbReference>
<gene>
    <name evidence="3" type="ORF">ACFSJ0_43305</name>
</gene>
<dbReference type="RefSeq" id="WP_219535030.1">
    <property type="nucleotide sequence ID" value="NZ_JAHKRM010000024.1"/>
</dbReference>
<name>A0ABW4GMF4_9ACTN</name>
<evidence type="ECO:0000313" key="3">
    <source>
        <dbReference type="EMBL" id="MFD1543932.1"/>
    </source>
</evidence>
<feature type="domain" description="Leucine-binding protein" evidence="2">
    <location>
        <begin position="10"/>
        <end position="163"/>
    </location>
</feature>